<dbReference type="AlphaFoldDB" id="A0AAD7BQF2"/>
<dbReference type="CDD" id="cd18186">
    <property type="entry name" value="BTB_POZ_ZBTB_KLHL-like"/>
    <property type="match status" value="1"/>
</dbReference>
<dbReference type="Proteomes" id="UP001221142">
    <property type="component" value="Unassembled WGS sequence"/>
</dbReference>
<keyword evidence="2" id="KW-1185">Reference proteome</keyword>
<organism evidence="1 2">
    <name type="scientific">Roridomyces roridus</name>
    <dbReference type="NCBI Taxonomy" id="1738132"/>
    <lineage>
        <taxon>Eukaryota</taxon>
        <taxon>Fungi</taxon>
        <taxon>Dikarya</taxon>
        <taxon>Basidiomycota</taxon>
        <taxon>Agaricomycotina</taxon>
        <taxon>Agaricomycetes</taxon>
        <taxon>Agaricomycetidae</taxon>
        <taxon>Agaricales</taxon>
        <taxon>Marasmiineae</taxon>
        <taxon>Mycenaceae</taxon>
        <taxon>Roridomyces</taxon>
    </lineage>
</organism>
<gene>
    <name evidence="1" type="ORF">FB45DRAFT_60615</name>
</gene>
<reference evidence="1" key="1">
    <citation type="submission" date="2023-03" db="EMBL/GenBank/DDBJ databases">
        <title>Massive genome expansion in bonnet fungi (Mycena s.s.) driven by repeated elements and novel gene families across ecological guilds.</title>
        <authorList>
            <consortium name="Lawrence Berkeley National Laboratory"/>
            <person name="Harder C.B."/>
            <person name="Miyauchi S."/>
            <person name="Viragh M."/>
            <person name="Kuo A."/>
            <person name="Thoen E."/>
            <person name="Andreopoulos B."/>
            <person name="Lu D."/>
            <person name="Skrede I."/>
            <person name="Drula E."/>
            <person name="Henrissat B."/>
            <person name="Morin E."/>
            <person name="Kohler A."/>
            <person name="Barry K."/>
            <person name="LaButti K."/>
            <person name="Morin E."/>
            <person name="Salamov A."/>
            <person name="Lipzen A."/>
            <person name="Mereny Z."/>
            <person name="Hegedus B."/>
            <person name="Baldrian P."/>
            <person name="Stursova M."/>
            <person name="Weitz H."/>
            <person name="Taylor A."/>
            <person name="Grigoriev I.V."/>
            <person name="Nagy L.G."/>
            <person name="Martin F."/>
            <person name="Kauserud H."/>
        </authorList>
    </citation>
    <scope>NUCLEOTIDE SEQUENCE</scope>
    <source>
        <strain evidence="1">9284</strain>
    </source>
</reference>
<name>A0AAD7BQF2_9AGAR</name>
<proteinExistence type="predicted"/>
<sequence>MDSESSQTPQPAAPIRSEGLWFSDGGLILQAEDRLFRVAGSVLGARSSVFRDMLSIPQPDNQPLIEGCPVVTLHDSAKDVDFFLRAIFDSGFFERPPAPTTLDIVSGVLRLSTKYDVGYLRRRALLHLATVSACTLEEHTSIASTATFDSKRGLMSRAMLASEFNLQWAQLPAMYRISTCAVEQIMDGALTLSPPFALQRTCIAAHCSLRLAQTTETFSFLRPLSVPGCHFPDTCHHLRHNLYEKLCSHQRVDPLGCLRPKLWSGFLQPRLCPPCYTAAETTYAAARRRIWDDLPELFNISLSWEALRLARDADLNAEG</sequence>
<dbReference type="Gene3D" id="3.30.710.10">
    <property type="entry name" value="Potassium Channel Kv1.1, Chain A"/>
    <property type="match status" value="1"/>
</dbReference>
<dbReference type="InterPro" id="IPR011333">
    <property type="entry name" value="SKP1/BTB/POZ_sf"/>
</dbReference>
<evidence type="ECO:0000313" key="2">
    <source>
        <dbReference type="Proteomes" id="UP001221142"/>
    </source>
</evidence>
<comment type="caution">
    <text evidence="1">The sequence shown here is derived from an EMBL/GenBank/DDBJ whole genome shotgun (WGS) entry which is preliminary data.</text>
</comment>
<evidence type="ECO:0000313" key="1">
    <source>
        <dbReference type="EMBL" id="KAJ7627406.1"/>
    </source>
</evidence>
<accession>A0AAD7BQF2</accession>
<protein>
    <recommendedName>
        <fullName evidence="3">BTB domain-containing protein</fullName>
    </recommendedName>
</protein>
<dbReference type="EMBL" id="JARKIF010000011">
    <property type="protein sequence ID" value="KAJ7627406.1"/>
    <property type="molecule type" value="Genomic_DNA"/>
</dbReference>
<evidence type="ECO:0008006" key="3">
    <source>
        <dbReference type="Google" id="ProtNLM"/>
    </source>
</evidence>